<evidence type="ECO:0000259" key="1">
    <source>
        <dbReference type="Pfam" id="PF00149"/>
    </source>
</evidence>
<evidence type="ECO:0000313" key="3">
    <source>
        <dbReference type="Proteomes" id="UP000812277"/>
    </source>
</evidence>
<dbReference type="CDD" id="cd07385">
    <property type="entry name" value="MPP_YkuE_C"/>
    <property type="match status" value="1"/>
</dbReference>
<dbReference type="NCBIfam" id="TIGR01409">
    <property type="entry name" value="TAT_signal_seq"/>
    <property type="match status" value="1"/>
</dbReference>
<sequence length="286" mass="31743">MKAEINQRITRRAFLKRLIGGGVAAAAGTPIYAYFVERNWLDITRITIPILSSPELAVFRGTSIVHFSDMHIGHYCGMEEIAAVASRIEQLKPDIICFTGDLVDQHTAGIGDYVELMSGLTAPLGKYAILGNHDYYHDAADVRNFWSSAGFELLDNRHAYVEKEGQRLYIAGLDDLIYGTPDMEGAMQGIAHDRTVILLAHEPDYADKAAKWPQIKLQLSGHSHGGQIRLPLIGHLIAPPQGKKYVSGLYRLTGSDLHIYTNRGTGTTILPFRLFCRPEITVIELE</sequence>
<dbReference type="RefSeq" id="WP_219871501.1">
    <property type="nucleotide sequence ID" value="NZ_JAHZIJ010000002.1"/>
</dbReference>
<protein>
    <submittedName>
        <fullName evidence="2">Metallophosphoesterase</fullName>
    </submittedName>
</protein>
<dbReference type="PANTHER" id="PTHR31302">
    <property type="entry name" value="TRANSMEMBRANE PROTEIN WITH METALLOPHOSPHOESTERASE DOMAIN-RELATED"/>
    <property type="match status" value="1"/>
</dbReference>
<dbReference type="EMBL" id="JAHZIJ010000002">
    <property type="protein sequence ID" value="MBW7474276.1"/>
    <property type="molecule type" value="Genomic_DNA"/>
</dbReference>
<accession>A0ABS7D452</accession>
<dbReference type="Pfam" id="PF00149">
    <property type="entry name" value="Metallophos"/>
    <property type="match status" value="1"/>
</dbReference>
<dbReference type="SUPFAM" id="SSF56300">
    <property type="entry name" value="Metallo-dependent phosphatases"/>
    <property type="match status" value="1"/>
</dbReference>
<gene>
    <name evidence="2" type="ORF">K0T92_05930</name>
</gene>
<dbReference type="InterPro" id="IPR004843">
    <property type="entry name" value="Calcineurin-like_PHP"/>
</dbReference>
<dbReference type="InterPro" id="IPR029052">
    <property type="entry name" value="Metallo-depent_PP-like"/>
</dbReference>
<dbReference type="InterPro" id="IPR051158">
    <property type="entry name" value="Metallophosphoesterase_sf"/>
</dbReference>
<dbReference type="Proteomes" id="UP000812277">
    <property type="component" value="Unassembled WGS sequence"/>
</dbReference>
<dbReference type="InterPro" id="IPR019546">
    <property type="entry name" value="TAT_signal_bac_arc"/>
</dbReference>
<dbReference type="PANTHER" id="PTHR31302:SF25">
    <property type="entry name" value="PHOSPHOESTERASE"/>
    <property type="match status" value="1"/>
</dbReference>
<comment type="caution">
    <text evidence="2">The sequence shown here is derived from an EMBL/GenBank/DDBJ whole genome shotgun (WGS) entry which is preliminary data.</text>
</comment>
<keyword evidence="3" id="KW-1185">Reference proteome</keyword>
<dbReference type="Gene3D" id="3.60.21.10">
    <property type="match status" value="1"/>
</dbReference>
<reference evidence="2 3" key="1">
    <citation type="submission" date="2021-07" db="EMBL/GenBank/DDBJ databases">
        <title>Paenibacillus radiodurans sp. nov., isolated from the southeastern edge of Tengger Desert.</title>
        <authorList>
            <person name="Zhang G."/>
        </authorList>
    </citation>
    <scope>NUCLEOTIDE SEQUENCE [LARGE SCALE GENOMIC DNA]</scope>
    <source>
        <strain evidence="2 3">DT7-4</strain>
    </source>
</reference>
<dbReference type="PROSITE" id="PS51318">
    <property type="entry name" value="TAT"/>
    <property type="match status" value="1"/>
</dbReference>
<dbReference type="InterPro" id="IPR006311">
    <property type="entry name" value="TAT_signal"/>
</dbReference>
<evidence type="ECO:0000313" key="2">
    <source>
        <dbReference type="EMBL" id="MBW7474276.1"/>
    </source>
</evidence>
<name>A0ABS7D452_9BACL</name>
<organism evidence="2 3">
    <name type="scientific">Paenibacillus oenotherae</name>
    <dbReference type="NCBI Taxonomy" id="1435645"/>
    <lineage>
        <taxon>Bacteria</taxon>
        <taxon>Bacillati</taxon>
        <taxon>Bacillota</taxon>
        <taxon>Bacilli</taxon>
        <taxon>Bacillales</taxon>
        <taxon>Paenibacillaceae</taxon>
        <taxon>Paenibacillus</taxon>
    </lineage>
</organism>
<feature type="domain" description="Calcineurin-like phosphoesterase" evidence="1">
    <location>
        <begin position="63"/>
        <end position="225"/>
    </location>
</feature>
<proteinExistence type="predicted"/>